<feature type="domain" description="Peptidase M4" evidence="10">
    <location>
        <begin position="199"/>
        <end position="334"/>
    </location>
</feature>
<dbReference type="Proteomes" id="UP000669179">
    <property type="component" value="Unassembled WGS sequence"/>
</dbReference>
<keyword evidence="14" id="KW-1185">Reference proteome</keyword>
<gene>
    <name evidence="13" type="ORF">J4573_04495</name>
</gene>
<dbReference type="GO" id="GO:0046872">
    <property type="term" value="F:metal ion binding"/>
    <property type="evidence" value="ECO:0007669"/>
    <property type="project" value="UniProtKB-UniRule"/>
</dbReference>
<comment type="function">
    <text evidence="9">Extracellular zinc metalloprotease.</text>
</comment>
<dbReference type="PRINTS" id="PR00730">
    <property type="entry name" value="THERMOLYSIN"/>
</dbReference>
<dbReference type="InterPro" id="IPR027268">
    <property type="entry name" value="Peptidase_M4/M1_CTD_sf"/>
</dbReference>
<proteinExistence type="inferred from homology"/>
<reference evidence="13" key="1">
    <citation type="submission" date="2021-03" db="EMBL/GenBank/DDBJ databases">
        <authorList>
            <person name="Kanchanasin P."/>
            <person name="Saeng-In P."/>
            <person name="Phongsopitanun W."/>
            <person name="Yuki M."/>
            <person name="Kudo T."/>
            <person name="Ohkuma M."/>
            <person name="Tanasupawat S."/>
        </authorList>
    </citation>
    <scope>NUCLEOTIDE SEQUENCE</scope>
    <source>
        <strain evidence="13">GKU 128</strain>
    </source>
</reference>
<comment type="similarity">
    <text evidence="1 9">Belongs to the peptidase M4 family.</text>
</comment>
<keyword evidence="3" id="KW-0479">Metal-binding</keyword>
<dbReference type="CDD" id="cd09597">
    <property type="entry name" value="M4_TLP"/>
    <property type="match status" value="1"/>
</dbReference>
<evidence type="ECO:0000256" key="4">
    <source>
        <dbReference type="ARBA" id="ARBA00022729"/>
    </source>
</evidence>
<comment type="subcellular location">
    <subcellularLocation>
        <location evidence="9">Secreted</location>
    </subcellularLocation>
</comment>
<keyword evidence="5 9" id="KW-0378">Hydrolase</keyword>
<evidence type="ECO:0000256" key="1">
    <source>
        <dbReference type="ARBA" id="ARBA00009388"/>
    </source>
</evidence>
<dbReference type="InterPro" id="IPR050728">
    <property type="entry name" value="Zinc_Metalloprotease_M4"/>
</dbReference>
<comment type="cofactor">
    <cofactor evidence="9">
        <name>Zn(2+)</name>
        <dbReference type="ChEBI" id="CHEBI:29105"/>
    </cofactor>
</comment>
<keyword evidence="7 9" id="KW-0482">Metalloprotease</keyword>
<keyword evidence="4 9" id="KW-0732">Signal</keyword>
<evidence type="ECO:0000256" key="8">
    <source>
        <dbReference type="PIRSR" id="PIRSR623612-1"/>
    </source>
</evidence>
<evidence type="ECO:0000256" key="9">
    <source>
        <dbReference type="RuleBase" id="RU366073"/>
    </source>
</evidence>
<dbReference type="Pfam" id="PF07504">
    <property type="entry name" value="FTP"/>
    <property type="match status" value="1"/>
</dbReference>
<evidence type="ECO:0000313" key="14">
    <source>
        <dbReference type="Proteomes" id="UP000669179"/>
    </source>
</evidence>
<dbReference type="InterPro" id="IPR001570">
    <property type="entry name" value="Peptidase_M4_C_domain"/>
</dbReference>
<dbReference type="Pfam" id="PF02868">
    <property type="entry name" value="Peptidase_M4_C"/>
    <property type="match status" value="1"/>
</dbReference>
<feature type="active site" evidence="8">
    <location>
        <position position="328"/>
    </location>
</feature>
<dbReference type="RefSeq" id="WP_208253949.1">
    <property type="nucleotide sequence ID" value="NZ_JAGEOJ010000002.1"/>
</dbReference>
<evidence type="ECO:0000259" key="10">
    <source>
        <dbReference type="Pfam" id="PF01447"/>
    </source>
</evidence>
<dbReference type="PANTHER" id="PTHR33794:SF1">
    <property type="entry name" value="BACILLOLYSIN"/>
    <property type="match status" value="1"/>
</dbReference>
<dbReference type="EMBL" id="JAGEOJ010000002">
    <property type="protein sequence ID" value="MBO2446337.1"/>
    <property type="molecule type" value="Genomic_DNA"/>
</dbReference>
<dbReference type="GO" id="GO:0005576">
    <property type="term" value="C:extracellular region"/>
    <property type="evidence" value="ECO:0007669"/>
    <property type="project" value="UniProtKB-SubCell"/>
</dbReference>
<dbReference type="GO" id="GO:0004222">
    <property type="term" value="F:metalloendopeptidase activity"/>
    <property type="evidence" value="ECO:0007669"/>
    <property type="project" value="UniProtKB-UniRule"/>
</dbReference>
<keyword evidence="2 9" id="KW-0645">Protease</keyword>
<dbReference type="SUPFAM" id="SSF55486">
    <property type="entry name" value="Metalloproteases ('zincins'), catalytic domain"/>
    <property type="match status" value="1"/>
</dbReference>
<dbReference type="InterPro" id="IPR011096">
    <property type="entry name" value="FTP_domain"/>
</dbReference>
<sequence length="522" mass="55531">MRRESAALAAAGLIVAFTAPVARAEPAPRTLAVNAADHLIATQPGRIHRSPHDQIRRLGVVSGARGTQYVAYDRTYAGLKVYGGDFVVVTDKTGQVTDVSGGQSAPLSVATAPNVTAAAALTTTRTRTRGLKGLAVSVQPRLVVLADHDRQGGRLAYETVLAGTRSGMPSRPHVLVDAQTGKELMRWDEVLADSTPAKGTANTFYNGPRIIDTTFSGRSYGLSDPLRPGVRCGGMDGRTYSGTDNVWGNGSGTDLETACTDAMYAAAREWNMLRDWLGRDGHDGEGRGFPMRVGLNDTNAYWDIGYAAFGHNSAGTKQATAIDVIAHELGHAVYQQTPGGALGTTETHALNESSADIFGTLTEWYGDSPPSPDTPDYLVAEQVDLVGPGPIRSMFKPSQLGDPDCFSADVPYMEPHAGGGVQNHWFYLLAEGSNPDDAAHNRPNSPTCNGKQVKGVGIRHAGQIFMETLNRKFQNWGYADVRRASLEAALIWASTDGCAGYKAVKDAWDAVNVPAQAGEAQC</sequence>
<evidence type="ECO:0000256" key="6">
    <source>
        <dbReference type="ARBA" id="ARBA00022833"/>
    </source>
</evidence>
<dbReference type="InterPro" id="IPR013856">
    <property type="entry name" value="Peptidase_M4_domain"/>
</dbReference>
<dbReference type="AlphaFoldDB" id="A0A939P6E1"/>
<evidence type="ECO:0000256" key="5">
    <source>
        <dbReference type="ARBA" id="ARBA00022801"/>
    </source>
</evidence>
<dbReference type="EC" id="3.4.24.-" evidence="9"/>
<keyword evidence="9" id="KW-0964">Secreted</keyword>
<dbReference type="Gene3D" id="1.10.390.10">
    <property type="entry name" value="Neutral Protease Domain 2"/>
    <property type="match status" value="1"/>
</dbReference>
<dbReference type="Gene3D" id="3.10.170.10">
    <property type="match status" value="1"/>
</dbReference>
<dbReference type="Gene3D" id="3.10.450.40">
    <property type="match status" value="1"/>
</dbReference>
<dbReference type="Pfam" id="PF01447">
    <property type="entry name" value="Peptidase_M4"/>
    <property type="match status" value="1"/>
</dbReference>
<keyword evidence="6 9" id="KW-0862">Zinc</keyword>
<feature type="domain" description="Peptidase M4 C-terminal" evidence="11">
    <location>
        <begin position="346"/>
        <end position="513"/>
    </location>
</feature>
<evidence type="ECO:0000256" key="3">
    <source>
        <dbReference type="ARBA" id="ARBA00022723"/>
    </source>
</evidence>
<evidence type="ECO:0000256" key="7">
    <source>
        <dbReference type="ARBA" id="ARBA00023049"/>
    </source>
</evidence>
<evidence type="ECO:0000313" key="13">
    <source>
        <dbReference type="EMBL" id="MBO2446337.1"/>
    </source>
</evidence>
<feature type="signal peptide" evidence="9">
    <location>
        <begin position="1"/>
        <end position="24"/>
    </location>
</feature>
<organism evidence="13 14">
    <name type="scientific">Actinomadura barringtoniae</name>
    <dbReference type="NCBI Taxonomy" id="1427535"/>
    <lineage>
        <taxon>Bacteria</taxon>
        <taxon>Bacillati</taxon>
        <taxon>Actinomycetota</taxon>
        <taxon>Actinomycetes</taxon>
        <taxon>Streptosporangiales</taxon>
        <taxon>Thermomonosporaceae</taxon>
        <taxon>Actinomadura</taxon>
    </lineage>
</organism>
<evidence type="ECO:0000259" key="11">
    <source>
        <dbReference type="Pfam" id="PF02868"/>
    </source>
</evidence>
<dbReference type="Gene3D" id="3.10.450.490">
    <property type="match status" value="1"/>
</dbReference>
<dbReference type="InterPro" id="IPR023612">
    <property type="entry name" value="Peptidase_M4"/>
</dbReference>
<name>A0A939P6E1_9ACTN</name>
<feature type="domain" description="FTP" evidence="12">
    <location>
        <begin position="59"/>
        <end position="101"/>
    </location>
</feature>
<dbReference type="PANTHER" id="PTHR33794">
    <property type="entry name" value="BACILLOLYSIN"/>
    <property type="match status" value="1"/>
</dbReference>
<evidence type="ECO:0000259" key="12">
    <source>
        <dbReference type="Pfam" id="PF07504"/>
    </source>
</evidence>
<evidence type="ECO:0000256" key="2">
    <source>
        <dbReference type="ARBA" id="ARBA00022670"/>
    </source>
</evidence>
<protein>
    <recommendedName>
        <fullName evidence="9">Neutral metalloproteinase</fullName>
        <ecNumber evidence="9">3.4.24.-</ecNumber>
    </recommendedName>
</protein>
<feature type="chain" id="PRO_5038162497" description="Neutral metalloproteinase" evidence="9">
    <location>
        <begin position="25"/>
        <end position="522"/>
    </location>
</feature>
<feature type="active site" description="Proton donor" evidence="8">
    <location>
        <position position="416"/>
    </location>
</feature>
<accession>A0A939P6E1</accession>
<comment type="caution">
    <text evidence="13">The sequence shown here is derived from an EMBL/GenBank/DDBJ whole genome shotgun (WGS) entry which is preliminary data.</text>
</comment>
<dbReference type="GO" id="GO:0006508">
    <property type="term" value="P:proteolysis"/>
    <property type="evidence" value="ECO:0007669"/>
    <property type="project" value="UniProtKB-KW"/>
</dbReference>